<dbReference type="Proteomes" id="UP001494588">
    <property type="component" value="Unassembled WGS sequence"/>
</dbReference>
<gene>
    <name evidence="1" type="ORF">V4C55_34565</name>
</gene>
<evidence type="ECO:0000313" key="1">
    <source>
        <dbReference type="EMBL" id="MEM5290856.1"/>
    </source>
</evidence>
<comment type="caution">
    <text evidence="1">The sequence shown here is derived from an EMBL/GenBank/DDBJ whole genome shotgun (WGS) entry which is preliminary data.</text>
</comment>
<accession>A0ABU9QN67</accession>
<name>A0ABU9QN67_9BURK</name>
<dbReference type="EMBL" id="JAZHGC010000041">
    <property type="protein sequence ID" value="MEM5290856.1"/>
    <property type="molecule type" value="Genomic_DNA"/>
</dbReference>
<protein>
    <submittedName>
        <fullName evidence="1">HAD domain-containing protein</fullName>
    </submittedName>
</protein>
<organism evidence="1 2">
    <name type="scientific">Paraburkholderia sabiae</name>
    <dbReference type="NCBI Taxonomy" id="273251"/>
    <lineage>
        <taxon>Bacteria</taxon>
        <taxon>Pseudomonadati</taxon>
        <taxon>Pseudomonadota</taxon>
        <taxon>Betaproteobacteria</taxon>
        <taxon>Burkholderiales</taxon>
        <taxon>Burkholderiaceae</taxon>
        <taxon>Paraburkholderia</taxon>
    </lineage>
</organism>
<dbReference type="Pfam" id="PF18143">
    <property type="entry name" value="HAD_SAK_2"/>
    <property type="match status" value="1"/>
</dbReference>
<sequence length="159" mass="17629">MILLLLNFDGVLHPNAVHFTQENRPVLDAPGHRLFEGNSALGKVAVDCASLWLVLNTWWTYTVGLDECLNRLPKALSTRVTGSILPHASLCPTLPHRISMASETADNSNVPVVILDHADARYPKHLRHITFLLDPQIGLADRQAVRAFRRFLLSAVASH</sequence>
<proteinExistence type="predicted"/>
<keyword evidence="2" id="KW-1185">Reference proteome</keyword>
<dbReference type="RefSeq" id="WP_201659619.1">
    <property type="nucleotide sequence ID" value="NZ_CAJHCS010000036.1"/>
</dbReference>
<reference evidence="1 2" key="1">
    <citation type="submission" date="2024-01" db="EMBL/GenBank/DDBJ databases">
        <title>The diversity of rhizobia nodulating Mimosa spp. in eleven states of Brazil covering several biomes is determined by host plant, location, and edaphic factors.</title>
        <authorList>
            <person name="Rouws L."/>
            <person name="Barauna A."/>
            <person name="Beukes C."/>
            <person name="De Faria S.M."/>
            <person name="Gross E."/>
            <person name="Dos Reis Junior F.B."/>
            <person name="Simon M."/>
            <person name="Maluk M."/>
            <person name="Odee D.W."/>
            <person name="Kenicer G."/>
            <person name="Young J.P.W."/>
            <person name="Reis V.M."/>
            <person name="Zilli J."/>
            <person name="James E.K."/>
        </authorList>
    </citation>
    <scope>NUCLEOTIDE SEQUENCE [LARGE SCALE GENOMIC DNA]</scope>
    <source>
        <strain evidence="1 2">JPY77</strain>
    </source>
</reference>
<evidence type="ECO:0000313" key="2">
    <source>
        <dbReference type="Proteomes" id="UP001494588"/>
    </source>
</evidence>